<reference evidence="1 2" key="1">
    <citation type="submission" date="2018-05" db="EMBL/GenBank/DDBJ databases">
        <authorList>
            <person name="Lanie J.A."/>
            <person name="Ng W.-L."/>
            <person name="Kazmierczak K.M."/>
            <person name="Andrzejewski T.M."/>
            <person name="Davidsen T.M."/>
            <person name="Wayne K.J."/>
            <person name="Tettelin H."/>
            <person name="Glass J.I."/>
            <person name="Rusch D."/>
            <person name="Podicherti R."/>
            <person name="Tsui H.-C.T."/>
            <person name="Winkler M.E."/>
        </authorList>
    </citation>
    <scope>NUCLEOTIDE SEQUENCE [LARGE SCALE GENOMIC DNA]</scope>
    <source>
        <strain evidence="1 2">BUT-10</strain>
    </source>
</reference>
<comment type="caution">
    <text evidence="1">The sequence shown here is derived from an EMBL/GenBank/DDBJ whole genome shotgun (WGS) entry which is preliminary data.</text>
</comment>
<accession>A0A328BNX5</accession>
<evidence type="ECO:0008006" key="3">
    <source>
        <dbReference type="Google" id="ProtNLM"/>
    </source>
</evidence>
<organism evidence="1 2">
    <name type="scientific">Phenylobacterium kunshanense</name>
    <dbReference type="NCBI Taxonomy" id="1445034"/>
    <lineage>
        <taxon>Bacteria</taxon>
        <taxon>Pseudomonadati</taxon>
        <taxon>Pseudomonadota</taxon>
        <taxon>Alphaproteobacteria</taxon>
        <taxon>Caulobacterales</taxon>
        <taxon>Caulobacteraceae</taxon>
        <taxon>Phenylobacterium</taxon>
    </lineage>
</organism>
<proteinExistence type="predicted"/>
<dbReference type="OrthoDB" id="9976871at2"/>
<protein>
    <recommendedName>
        <fullName evidence="3">DUF1508 domain-containing protein</fullName>
    </recommendedName>
</protein>
<dbReference type="RefSeq" id="WP_111274541.1">
    <property type="nucleotide sequence ID" value="NZ_QFYS01000001.1"/>
</dbReference>
<evidence type="ECO:0000313" key="2">
    <source>
        <dbReference type="Proteomes" id="UP000249524"/>
    </source>
</evidence>
<sequence length="67" mass="7338">MDEPLLPTPSGYRLSLAAAGQAWSWRLTTPEGTSLTGLAPDRTSARRSAAFAAFTAEALTRTRRRRF</sequence>
<dbReference type="AlphaFoldDB" id="A0A328BNX5"/>
<keyword evidence="2" id="KW-1185">Reference proteome</keyword>
<gene>
    <name evidence="1" type="ORF">DJ019_03310</name>
</gene>
<name>A0A328BNX5_9CAUL</name>
<dbReference type="Proteomes" id="UP000249524">
    <property type="component" value="Unassembled WGS sequence"/>
</dbReference>
<dbReference type="EMBL" id="QFYS01000001">
    <property type="protein sequence ID" value="RAK69050.1"/>
    <property type="molecule type" value="Genomic_DNA"/>
</dbReference>
<evidence type="ECO:0000313" key="1">
    <source>
        <dbReference type="EMBL" id="RAK69050.1"/>
    </source>
</evidence>